<dbReference type="InterPro" id="IPR012334">
    <property type="entry name" value="Pectin_lyas_fold"/>
</dbReference>
<organism evidence="3 4">
    <name type="scientific">Puniceicoccus vermicola</name>
    <dbReference type="NCBI Taxonomy" id="388746"/>
    <lineage>
        <taxon>Bacteria</taxon>
        <taxon>Pseudomonadati</taxon>
        <taxon>Verrucomicrobiota</taxon>
        <taxon>Opitutia</taxon>
        <taxon>Puniceicoccales</taxon>
        <taxon>Puniceicoccaceae</taxon>
        <taxon>Puniceicoccus</taxon>
    </lineage>
</organism>
<dbReference type="SUPFAM" id="SSF51126">
    <property type="entry name" value="Pectin lyase-like"/>
    <property type="match status" value="3"/>
</dbReference>
<sequence length="877" mass="96059">MASLKKSTLGLPTYFFAFLALVVSGMANSAAAVENLPDSFYERTGLEEMPRIDYASMPVVNVKDLGALGDGEQIANPYFERAVEALQSQGGGVLFIPKGTYHFEMDESNPASMIRAYGKSKPGNIWHPGGGEGLENIHFVGEGMESVLEFEFTKTLPHYAFHSNAMMITGGKNISLRDLAITQTPFNRQRRGGDVKTGNSFRTAKTDQIQLINVYVDQGDLGLGFFFSKNIWVVDCDIRNTRADNVKVDNCDEATVAYNYMEEPMDDNTSMIYYKQHRDTPSHGYRFLQNTLIGPGFGRGFIMAGESIRVEGNWIERTYGNGIASYGLLRDYTVIDNTLVRSGLAARSGNPRPYHSESHYSSALKLTGGPAAVAGNRIYGPGGMGLRMKGMEGASMEGNRVELSEAEGLVFLKGETPDEVAFSSIFFEGNTFVQNAKPILLGGKFEDSVVLGNLVSQAPIDEGSGEEIAAGFVVEDLDPEYFDVYAFAREETAYTDFDAPTSTDILERIGEEFVDVRDYGALGDGVHNDTEAFQTALAALPEAGGTLFVPEGIYRIAPMEEYATFPFTKIRQHIRIAGRNNIRIQGEGPGSKLIFESLDHQGLRFIGCENVAVQSLMLTTDETAPLRRNRALLDFSGCRGVLAQYVSTEGGEGPAIQLDNVNEGLVVDCLIEGSGQYGIRLQGACQISLSRNEIRETRDSAIHIDSYGSIIRDSDYVTVSENRILGTLEGAGLVVISGKVQLLDNEIEDTYLSGVYVYQPGMGWAMNELTVRGNRIVDCGQHIAHSGILFGTPLRRGDRGRVLIEGNEFTDLRHNGVHVAFGRSMIWGPQGFYSFTVRDNTFENIGGTECLIELQSHSEGKDDDIQISHLDVDSPSL</sequence>
<dbReference type="InterPro" id="IPR051801">
    <property type="entry name" value="GH28_Enzymes"/>
</dbReference>
<dbReference type="AlphaFoldDB" id="A0A7X1B2M8"/>
<dbReference type="InterPro" id="IPR006626">
    <property type="entry name" value="PbH1"/>
</dbReference>
<feature type="chain" id="PRO_5031567483" evidence="1">
    <location>
        <begin position="33"/>
        <end position="877"/>
    </location>
</feature>
<protein>
    <submittedName>
        <fullName evidence="3">Right-handed parallel beta-helix repeat-containing protein</fullName>
    </submittedName>
</protein>
<evidence type="ECO:0000313" key="4">
    <source>
        <dbReference type="Proteomes" id="UP000525652"/>
    </source>
</evidence>
<name>A0A7X1B2M8_9BACT</name>
<dbReference type="RefSeq" id="WP_185695031.1">
    <property type="nucleotide sequence ID" value="NZ_JACHVA010000143.1"/>
</dbReference>
<dbReference type="Pfam" id="PF13229">
    <property type="entry name" value="Beta_helix"/>
    <property type="match status" value="1"/>
</dbReference>
<accession>A0A7X1B2M8</accession>
<dbReference type="Gene3D" id="2.160.20.10">
    <property type="entry name" value="Single-stranded right-handed beta-helix, Pectin lyase-like"/>
    <property type="match status" value="2"/>
</dbReference>
<dbReference type="Proteomes" id="UP000525652">
    <property type="component" value="Unassembled WGS sequence"/>
</dbReference>
<dbReference type="InterPro" id="IPR011050">
    <property type="entry name" value="Pectin_lyase_fold/virulence"/>
</dbReference>
<keyword evidence="1" id="KW-0732">Signal</keyword>
<proteinExistence type="predicted"/>
<evidence type="ECO:0000313" key="3">
    <source>
        <dbReference type="EMBL" id="MBC2604422.1"/>
    </source>
</evidence>
<keyword evidence="4" id="KW-1185">Reference proteome</keyword>
<comment type="caution">
    <text evidence="3">The sequence shown here is derived from an EMBL/GenBank/DDBJ whole genome shotgun (WGS) entry which is preliminary data.</text>
</comment>
<evidence type="ECO:0000256" key="1">
    <source>
        <dbReference type="SAM" id="SignalP"/>
    </source>
</evidence>
<feature type="signal peptide" evidence="1">
    <location>
        <begin position="1"/>
        <end position="32"/>
    </location>
</feature>
<dbReference type="SMART" id="SM00710">
    <property type="entry name" value="PbH1"/>
    <property type="match status" value="10"/>
</dbReference>
<dbReference type="EMBL" id="JACHVA010000143">
    <property type="protein sequence ID" value="MBC2604422.1"/>
    <property type="molecule type" value="Genomic_DNA"/>
</dbReference>
<dbReference type="PANTHER" id="PTHR31339">
    <property type="entry name" value="PECTIN LYASE-RELATED"/>
    <property type="match status" value="1"/>
</dbReference>
<evidence type="ECO:0000259" key="2">
    <source>
        <dbReference type="Pfam" id="PF13229"/>
    </source>
</evidence>
<feature type="domain" description="Right handed beta helix" evidence="2">
    <location>
        <begin position="645"/>
        <end position="780"/>
    </location>
</feature>
<dbReference type="InterPro" id="IPR039448">
    <property type="entry name" value="Beta_helix"/>
</dbReference>
<reference evidence="3 4" key="1">
    <citation type="submission" date="2020-07" db="EMBL/GenBank/DDBJ databases">
        <authorList>
            <person name="Feng X."/>
        </authorList>
    </citation>
    <scope>NUCLEOTIDE SEQUENCE [LARGE SCALE GENOMIC DNA]</scope>
    <source>
        <strain evidence="3 4">JCM14086</strain>
    </source>
</reference>
<gene>
    <name evidence="3" type="ORF">H5P30_21790</name>
</gene>